<gene>
    <name evidence="1" type="ORF">AVEN_229812_1</name>
</gene>
<evidence type="ECO:0000313" key="1">
    <source>
        <dbReference type="EMBL" id="GBN95591.1"/>
    </source>
</evidence>
<keyword evidence="2" id="KW-1185">Reference proteome</keyword>
<dbReference type="EMBL" id="BGPR01026124">
    <property type="protein sequence ID" value="GBN95591.1"/>
    <property type="molecule type" value="Genomic_DNA"/>
</dbReference>
<sequence length="82" mass="8959">MPIDVSGLVNNSRCDKSSSEAGVLMAISSHGPKPPEGGKYCHWKGYINGGGGVTPFTRTRLLIRQLFNYELMMPFLMGATRI</sequence>
<accession>A0A4Y2T5W8</accession>
<dbReference type="Proteomes" id="UP000499080">
    <property type="component" value="Unassembled WGS sequence"/>
</dbReference>
<protein>
    <submittedName>
        <fullName evidence="1">Uncharacterized protein</fullName>
    </submittedName>
</protein>
<proteinExistence type="predicted"/>
<organism evidence="1 2">
    <name type="scientific">Araneus ventricosus</name>
    <name type="common">Orbweaver spider</name>
    <name type="synonym">Epeira ventricosa</name>
    <dbReference type="NCBI Taxonomy" id="182803"/>
    <lineage>
        <taxon>Eukaryota</taxon>
        <taxon>Metazoa</taxon>
        <taxon>Ecdysozoa</taxon>
        <taxon>Arthropoda</taxon>
        <taxon>Chelicerata</taxon>
        <taxon>Arachnida</taxon>
        <taxon>Araneae</taxon>
        <taxon>Araneomorphae</taxon>
        <taxon>Entelegynae</taxon>
        <taxon>Araneoidea</taxon>
        <taxon>Araneidae</taxon>
        <taxon>Araneus</taxon>
    </lineage>
</organism>
<evidence type="ECO:0000313" key="2">
    <source>
        <dbReference type="Proteomes" id="UP000499080"/>
    </source>
</evidence>
<reference evidence="1 2" key="1">
    <citation type="journal article" date="2019" name="Sci. Rep.">
        <title>Orb-weaving spider Araneus ventricosus genome elucidates the spidroin gene catalogue.</title>
        <authorList>
            <person name="Kono N."/>
            <person name="Nakamura H."/>
            <person name="Ohtoshi R."/>
            <person name="Moran D.A.P."/>
            <person name="Shinohara A."/>
            <person name="Yoshida Y."/>
            <person name="Fujiwara M."/>
            <person name="Mori M."/>
            <person name="Tomita M."/>
            <person name="Arakawa K."/>
        </authorList>
    </citation>
    <scope>NUCLEOTIDE SEQUENCE [LARGE SCALE GENOMIC DNA]</scope>
</reference>
<dbReference type="AlphaFoldDB" id="A0A4Y2T5W8"/>
<comment type="caution">
    <text evidence="1">The sequence shown here is derived from an EMBL/GenBank/DDBJ whole genome shotgun (WGS) entry which is preliminary data.</text>
</comment>
<name>A0A4Y2T5W8_ARAVE</name>